<comment type="caution">
    <text evidence="3">The sequence shown here is derived from an EMBL/GenBank/DDBJ whole genome shotgun (WGS) entry which is preliminary data.</text>
</comment>
<comment type="similarity">
    <text evidence="1">Belongs to the UPF0065 (bug) family.</text>
</comment>
<evidence type="ECO:0000313" key="3">
    <source>
        <dbReference type="EMBL" id="KAK88588.1"/>
    </source>
</evidence>
<evidence type="ECO:0000256" key="2">
    <source>
        <dbReference type="SAM" id="SignalP"/>
    </source>
</evidence>
<dbReference type="EMBL" id="JFZZ01000114">
    <property type="protein sequence ID" value="KAK88588.1"/>
    <property type="molecule type" value="Genomic_DNA"/>
</dbReference>
<dbReference type="Gene3D" id="3.40.190.150">
    <property type="entry name" value="Bordetella uptake gene, domain 1"/>
    <property type="match status" value="1"/>
</dbReference>
<dbReference type="PANTHER" id="PTHR42928:SF5">
    <property type="entry name" value="BLR1237 PROTEIN"/>
    <property type="match status" value="1"/>
</dbReference>
<evidence type="ECO:0000256" key="1">
    <source>
        <dbReference type="ARBA" id="ARBA00006987"/>
    </source>
</evidence>
<dbReference type="Gene3D" id="3.40.190.10">
    <property type="entry name" value="Periplasmic binding protein-like II"/>
    <property type="match status" value="1"/>
</dbReference>
<evidence type="ECO:0000313" key="4">
    <source>
        <dbReference type="Proteomes" id="UP000026682"/>
    </source>
</evidence>
<keyword evidence="3" id="KW-0675">Receptor</keyword>
<dbReference type="InterPro" id="IPR042100">
    <property type="entry name" value="Bug_dom1"/>
</dbReference>
<dbReference type="AlphaFoldDB" id="A0A158M2L3"/>
<proteinExistence type="inferred from homology"/>
<sequence>MRRLFALLSMFLTLGAACAPSLAAMDFPARPITIIVTFPPGGGTDLLARKLGAALQQDLGQPVVVENRPGASGNIGARAVAESRPDGYTLLMVNSSFAINPGVFHHLDFSPERDFTAVINVAFVPSVIVTAANSPLSSLSQALRLGLPQDPMPYASCGNGTPQHLAAELLRARAKASLQQVPYKGCGPALTDVLSGHVSLGVITASSAAPFIRSGKLRALAVTAAQRSPLLPDVPTVAELGWPGYELDQWHGLLAPAGTPPQIIARLNHALTTIMMRPAMQAELKELGFNPVASSPADFDRLVHDDICRFGALTANMGLRVD</sequence>
<dbReference type="CDD" id="cd13578">
    <property type="entry name" value="PBP2_Bug27"/>
    <property type="match status" value="1"/>
</dbReference>
<name>A0A158M2L3_9BORD</name>
<reference evidence="3 4" key="1">
    <citation type="submission" date="2014-03" db="EMBL/GenBank/DDBJ databases">
        <title>Genome sequence of Bordetella holmseii.</title>
        <authorList>
            <person name="Harvill E."/>
            <person name="Goodfield L.L."/>
            <person name="Ivanov Y."/>
            <person name="Meyer J.A."/>
            <person name="Newth C."/>
            <person name="Cassiday P."/>
            <person name="Tondella M.L."/>
            <person name="Liao P."/>
            <person name="Zimmerman J."/>
            <person name="Meert K."/>
            <person name="Wessel D."/>
            <person name="Berger J."/>
            <person name="Dean J.M."/>
            <person name="Holubkov R."/>
            <person name="Burr J."/>
            <person name="Liu T."/>
            <person name="Brinkac L.M."/>
            <person name="Sanka R."/>
            <person name="Kim M."/>
            <person name="Losada L."/>
        </authorList>
    </citation>
    <scope>NUCLEOTIDE SEQUENCE [LARGE SCALE GENOMIC DNA]</scope>
    <source>
        <strain evidence="3 4">CDC-H585-BH</strain>
    </source>
</reference>
<dbReference type="SUPFAM" id="SSF53850">
    <property type="entry name" value="Periplasmic binding protein-like II"/>
    <property type="match status" value="1"/>
</dbReference>
<dbReference type="InterPro" id="IPR005064">
    <property type="entry name" value="BUG"/>
</dbReference>
<feature type="chain" id="PRO_5007628453" evidence="2">
    <location>
        <begin position="24"/>
        <end position="322"/>
    </location>
</feature>
<protein>
    <submittedName>
        <fullName evidence="3">Tripartite tricarboxylate transporter family receptor</fullName>
    </submittedName>
</protein>
<dbReference type="PROSITE" id="PS51257">
    <property type="entry name" value="PROKAR_LIPOPROTEIN"/>
    <property type="match status" value="1"/>
</dbReference>
<dbReference type="PIRSF" id="PIRSF017082">
    <property type="entry name" value="YflP"/>
    <property type="match status" value="1"/>
</dbReference>
<dbReference type="STRING" id="35814.BBB42_03100"/>
<gene>
    <name evidence="3" type="ORF">L497_3716</name>
</gene>
<accession>A0A158M2L3</accession>
<dbReference type="PANTHER" id="PTHR42928">
    <property type="entry name" value="TRICARBOXYLATE-BINDING PROTEIN"/>
    <property type="match status" value="1"/>
</dbReference>
<keyword evidence="2" id="KW-0732">Signal</keyword>
<feature type="signal peptide" evidence="2">
    <location>
        <begin position="1"/>
        <end position="23"/>
    </location>
</feature>
<dbReference type="Proteomes" id="UP000026682">
    <property type="component" value="Unassembled WGS sequence"/>
</dbReference>
<organism evidence="3 4">
    <name type="scientific">Bordetella holmesii CDC-H585-BH</name>
    <dbReference type="NCBI Taxonomy" id="1331206"/>
    <lineage>
        <taxon>Bacteria</taxon>
        <taxon>Pseudomonadati</taxon>
        <taxon>Pseudomonadota</taxon>
        <taxon>Betaproteobacteria</taxon>
        <taxon>Burkholderiales</taxon>
        <taxon>Alcaligenaceae</taxon>
        <taxon>Bordetella</taxon>
    </lineage>
</organism>
<dbReference type="Pfam" id="PF03401">
    <property type="entry name" value="TctC"/>
    <property type="match status" value="1"/>
</dbReference>
<dbReference type="PATRIC" id="fig|1331206.3.peg.2821"/>